<sequence>MDSVYEFNGIALQHTNLDVETRQRCTLLIHFYDPGLPAGPWRDCASWQHTSMVSADNARAHAVLHSRIRVMQFAASIFSNPELQQLRPNPN</sequence>
<organism evidence="1 2">
    <name type="scientific">Paraburkholderia panacisoli</name>
    <dbReference type="NCBI Taxonomy" id="2603818"/>
    <lineage>
        <taxon>Bacteria</taxon>
        <taxon>Pseudomonadati</taxon>
        <taxon>Pseudomonadota</taxon>
        <taxon>Betaproteobacteria</taxon>
        <taxon>Burkholderiales</taxon>
        <taxon>Burkholderiaceae</taxon>
        <taxon>Paraburkholderia</taxon>
    </lineage>
</organism>
<comment type="caution">
    <text evidence="1">The sequence shown here is derived from an EMBL/GenBank/DDBJ whole genome shotgun (WGS) entry which is preliminary data.</text>
</comment>
<reference evidence="1 2" key="1">
    <citation type="submission" date="2019-08" db="EMBL/GenBank/DDBJ databases">
        <title>Paraburkholderia sp. DCY113.</title>
        <authorList>
            <person name="Kang J."/>
        </authorList>
    </citation>
    <scope>NUCLEOTIDE SEQUENCE [LARGE SCALE GENOMIC DNA]</scope>
    <source>
        <strain evidence="1 2">DCY113</strain>
    </source>
</reference>
<dbReference type="AlphaFoldDB" id="A0A5B0HFC4"/>
<accession>A0A5B0HFC4</accession>
<dbReference type="Proteomes" id="UP000325273">
    <property type="component" value="Unassembled WGS sequence"/>
</dbReference>
<protein>
    <submittedName>
        <fullName evidence="1">Uncharacterized protein</fullName>
    </submittedName>
</protein>
<name>A0A5B0HFC4_9BURK</name>
<dbReference type="EMBL" id="VTUZ01000004">
    <property type="protein sequence ID" value="KAA1013782.1"/>
    <property type="molecule type" value="Genomic_DNA"/>
</dbReference>
<keyword evidence="2" id="KW-1185">Reference proteome</keyword>
<evidence type="ECO:0000313" key="2">
    <source>
        <dbReference type="Proteomes" id="UP000325273"/>
    </source>
</evidence>
<evidence type="ECO:0000313" key="1">
    <source>
        <dbReference type="EMBL" id="KAA1013782.1"/>
    </source>
</evidence>
<gene>
    <name evidence="1" type="ORF">FVF58_08590</name>
</gene>
<proteinExistence type="predicted"/>